<sequence length="1255" mass="129355">MPYRLCVRERPAAYTALLFTLTLSVLLTALLPVGAAQASDGTGITAASDATTSATSTASSGPAATAATATEDCATLALAPFGDPGSAVGKATVAADGSACFVFTAEQPGLHRVLTERSATTAEVFDGETPLDCYDPAWGSGWCVLPRAGAFTLRLTNTSWGTGSREIPVTVTPLASTVGCAQETGTSWDLPPVTGSAVSPYGLVCHPFTGRSGERITVDFRTDTYGESVKWITDETGAPICPLFNEDDSDGCVLPGDGPYRVLGHVSRAERGFPAPYTLKVRRLSDPAGCARVPVNAYNSAPTTVDPATGCKVFTAVAAGRYRVYGVTDEIRSSLTVYDREGKTVCPGCGIPAGDYTILTDRATLILDRASTAGCEPVELGLYQGTFATVGEIDCLTLPLPEGARMAALTPLSGAAPQPEVVVVDADGVQRCDGESLGTGTCALTGSAPFRALVSTDDDDAVTGSYRIGLHRTDAASGCPAIPAGDFTTGGATARFGTGGGVFSHCLSIPADDHSASENLQLRAVSGTSTAKFSVVDADGELVCDVWPSQSTWTTCALAPGVAHTVLVTGRNTAAEYTLARRDVTATAKGCAANPATAVGGPSSGGTPAAPGLLLCRQVTTADAGDALHLDVRDPLGTANTLVYDAEGDAVCSYRNKACAVTGSTSYQVLVTVPPTLQAAESYRFDALRIATSAGPAAECAKVPNVSYGYGPVTGTLDEQHTAVCAALPTAYSDRFDFVVSDTAGGTQTAVPALYDSGLGNTCLLYMPTGYKCSLKEPYTTGVTPSILVVGLPEKASQTAYKAELVCASVLCGTEKITIGTVTPTSGASGTKATVTVTGTALHEGDKVRISRSGKTVESTTTSVAADRKSLKAVLDLTGLTPGDWYLSVITHNNWEYPRGSFTVTPAPLKNTTAPAVTGTARVGSRLTAAPGSWTPAPDSYTYQWKANGQAISGATASTYLVPASLRGKKVTVAVTARRSGWASTTAESSARVITAAARDHVGAGSVPDGRGDLLTLSSSGSLTFHHGTGTGTFSGKTSGSGWPTSIKAVPFGDVNGDRCNDVLVRTSSGALRAYRPGCGKAVTPSTPYVSLGTGWNQYDLLTSPGDLTGDGRADLITRNSSTGAVYLHKGTSDGKLSARVKLYDNWKKYKKIIGAGDLNGDGIGDLLAQDTSNELWRYDGTGGGKFTARTKVFDDWGTSYNAVVGVGDITGDGKADLVCRDTSGNLYRQSGKGNGSFYGRVKIATGWQGYKALF</sequence>
<dbReference type="RefSeq" id="WP_381610810.1">
    <property type="nucleotide sequence ID" value="NZ_JBHTEB010000001.1"/>
</dbReference>
<accession>A0ABW2WA60</accession>
<evidence type="ECO:0000256" key="2">
    <source>
        <dbReference type="SAM" id="SignalP"/>
    </source>
</evidence>
<dbReference type="Proteomes" id="UP001597023">
    <property type="component" value="Unassembled WGS sequence"/>
</dbReference>
<evidence type="ECO:0000313" key="4">
    <source>
        <dbReference type="Proteomes" id="UP001597023"/>
    </source>
</evidence>
<dbReference type="PANTHER" id="PTHR44103:SF1">
    <property type="entry name" value="PROPROTEIN CONVERTASE P"/>
    <property type="match status" value="1"/>
</dbReference>
<protein>
    <submittedName>
        <fullName evidence="3">FG-GAP-like repeat-containing protein</fullName>
    </submittedName>
</protein>
<dbReference type="InterPro" id="IPR028994">
    <property type="entry name" value="Integrin_alpha_N"/>
</dbReference>
<evidence type="ECO:0000256" key="1">
    <source>
        <dbReference type="ARBA" id="ARBA00022729"/>
    </source>
</evidence>
<dbReference type="Pfam" id="PF13517">
    <property type="entry name" value="FG-GAP_3"/>
    <property type="match status" value="2"/>
</dbReference>
<dbReference type="PANTHER" id="PTHR44103">
    <property type="entry name" value="PROPROTEIN CONVERTASE P"/>
    <property type="match status" value="1"/>
</dbReference>
<feature type="signal peptide" evidence="2">
    <location>
        <begin position="1"/>
        <end position="38"/>
    </location>
</feature>
<keyword evidence="4" id="KW-1185">Reference proteome</keyword>
<dbReference type="SUPFAM" id="SSF69318">
    <property type="entry name" value="Integrin alpha N-terminal domain"/>
    <property type="match status" value="1"/>
</dbReference>
<evidence type="ECO:0000313" key="3">
    <source>
        <dbReference type="EMBL" id="MFD0316301.1"/>
    </source>
</evidence>
<reference evidence="4" key="1">
    <citation type="journal article" date="2019" name="Int. J. Syst. Evol. Microbiol.">
        <title>The Global Catalogue of Microorganisms (GCM) 10K type strain sequencing project: providing services to taxonomists for standard genome sequencing and annotation.</title>
        <authorList>
            <consortium name="The Broad Institute Genomics Platform"/>
            <consortium name="The Broad Institute Genome Sequencing Center for Infectious Disease"/>
            <person name="Wu L."/>
            <person name="Ma J."/>
        </authorList>
    </citation>
    <scope>NUCLEOTIDE SEQUENCE [LARGE SCALE GENOMIC DNA]</scope>
    <source>
        <strain evidence="4">CGMCC 4.7400</strain>
    </source>
</reference>
<feature type="chain" id="PRO_5047108267" evidence="2">
    <location>
        <begin position="39"/>
        <end position="1255"/>
    </location>
</feature>
<organism evidence="3 4">
    <name type="scientific">Streptomyces flavalbus</name>
    <dbReference type="NCBI Taxonomy" id="2665155"/>
    <lineage>
        <taxon>Bacteria</taxon>
        <taxon>Bacillati</taxon>
        <taxon>Actinomycetota</taxon>
        <taxon>Actinomycetes</taxon>
        <taxon>Kitasatosporales</taxon>
        <taxon>Streptomycetaceae</taxon>
        <taxon>Streptomyces</taxon>
    </lineage>
</organism>
<dbReference type="EMBL" id="JBHTEB010000001">
    <property type="protein sequence ID" value="MFD0316301.1"/>
    <property type="molecule type" value="Genomic_DNA"/>
</dbReference>
<gene>
    <name evidence="3" type="ORF">ACFQZ6_19190</name>
</gene>
<dbReference type="Gene3D" id="2.130.10.130">
    <property type="entry name" value="Integrin alpha, N-terminal"/>
    <property type="match status" value="1"/>
</dbReference>
<keyword evidence="1 2" id="KW-0732">Signal</keyword>
<name>A0ABW2WA60_9ACTN</name>
<comment type="caution">
    <text evidence="3">The sequence shown here is derived from an EMBL/GenBank/DDBJ whole genome shotgun (WGS) entry which is preliminary data.</text>
</comment>
<dbReference type="InterPro" id="IPR013517">
    <property type="entry name" value="FG-GAP"/>
</dbReference>
<proteinExistence type="predicted"/>
<dbReference type="Gene3D" id="2.60.40.2700">
    <property type="match status" value="1"/>
</dbReference>